<dbReference type="PANTHER" id="PTHR33562">
    <property type="entry name" value="ATILLA, ISOFORM B-RELATED-RELATED"/>
    <property type="match status" value="1"/>
</dbReference>
<evidence type="ECO:0000313" key="10">
    <source>
        <dbReference type="EMBL" id="JAT83750.1"/>
    </source>
</evidence>
<dbReference type="AlphaFoldDB" id="A0A1E1W9R6"/>
<dbReference type="Pfam" id="PF17064">
    <property type="entry name" value="QVR"/>
    <property type="match status" value="1"/>
</dbReference>
<evidence type="ECO:0000256" key="4">
    <source>
        <dbReference type="ARBA" id="ARBA00022729"/>
    </source>
</evidence>
<evidence type="ECO:0000256" key="3">
    <source>
        <dbReference type="ARBA" id="ARBA00022692"/>
    </source>
</evidence>
<keyword evidence="3" id="KW-0812">Transmembrane</keyword>
<keyword evidence="7" id="KW-0325">Glycoprotein</keyword>
<gene>
    <name evidence="10" type="ORF">g.16598</name>
</gene>
<keyword evidence="4 9" id="KW-0732">Signal</keyword>
<evidence type="ECO:0000256" key="5">
    <source>
        <dbReference type="ARBA" id="ARBA00022989"/>
    </source>
</evidence>
<feature type="chain" id="PRO_5009115223" evidence="9">
    <location>
        <begin position="23"/>
        <end position="148"/>
    </location>
</feature>
<proteinExistence type="predicted"/>
<dbReference type="PANTHER" id="PTHR33562:SF2">
    <property type="entry name" value="PROTEIN QUIVER"/>
    <property type="match status" value="1"/>
</dbReference>
<evidence type="ECO:0000256" key="2">
    <source>
        <dbReference type="ARBA" id="ARBA00022622"/>
    </source>
</evidence>
<dbReference type="InterPro" id="IPR050975">
    <property type="entry name" value="Sleep_regulator"/>
</dbReference>
<feature type="signal peptide" evidence="9">
    <location>
        <begin position="1"/>
        <end position="22"/>
    </location>
</feature>
<dbReference type="GO" id="GO:0030431">
    <property type="term" value="P:sleep"/>
    <property type="evidence" value="ECO:0007669"/>
    <property type="project" value="InterPro"/>
</dbReference>
<accession>A0A1E1W9R6</accession>
<keyword evidence="5" id="KW-1133">Transmembrane helix</keyword>
<dbReference type="OrthoDB" id="75169at2759"/>
<keyword evidence="2" id="KW-0336">GPI-anchor</keyword>
<dbReference type="GO" id="GO:0098552">
    <property type="term" value="C:side of membrane"/>
    <property type="evidence" value="ECO:0007669"/>
    <property type="project" value="UniProtKB-KW"/>
</dbReference>
<dbReference type="InterPro" id="IPR031424">
    <property type="entry name" value="QVR-like"/>
</dbReference>
<name>A0A1E1W9R6_PECGO</name>
<dbReference type="EMBL" id="GDQN01007304">
    <property type="protein sequence ID" value="JAT83750.1"/>
    <property type="molecule type" value="Transcribed_RNA"/>
</dbReference>
<dbReference type="CDD" id="cd23593">
    <property type="entry name" value="TFP_LU_ECD_Twit"/>
    <property type="match status" value="1"/>
</dbReference>
<organism evidence="10">
    <name type="scientific">Pectinophora gossypiella</name>
    <name type="common">Cotton pink bollworm</name>
    <name type="synonym">Depressaria gossypiella</name>
    <dbReference type="NCBI Taxonomy" id="13191"/>
    <lineage>
        <taxon>Eukaryota</taxon>
        <taxon>Metazoa</taxon>
        <taxon>Ecdysozoa</taxon>
        <taxon>Arthropoda</taxon>
        <taxon>Hexapoda</taxon>
        <taxon>Insecta</taxon>
        <taxon>Pterygota</taxon>
        <taxon>Neoptera</taxon>
        <taxon>Endopterygota</taxon>
        <taxon>Lepidoptera</taxon>
        <taxon>Glossata</taxon>
        <taxon>Ditrysia</taxon>
        <taxon>Gelechioidea</taxon>
        <taxon>Gelechiidae</taxon>
        <taxon>Apatetrinae</taxon>
        <taxon>Pectinophora</taxon>
    </lineage>
</organism>
<sequence>MANLAILVPVLLLAVFVRDGESVRCWTCSSDLNPLCHDPFLAGRADNSYLFRLENCDSNSGATYPYLTSSKSSCKKQKKYINGQLVISRGCTWKRADDYSNQCPSSSSGPSEVLSFCETCDYDGCNGAATIGKTIALLLAPLGLLLFK</sequence>
<evidence type="ECO:0000256" key="1">
    <source>
        <dbReference type="ARBA" id="ARBA00004589"/>
    </source>
</evidence>
<evidence type="ECO:0000256" key="6">
    <source>
        <dbReference type="ARBA" id="ARBA00023136"/>
    </source>
</evidence>
<keyword evidence="6" id="KW-0472">Membrane</keyword>
<evidence type="ECO:0000256" key="9">
    <source>
        <dbReference type="SAM" id="SignalP"/>
    </source>
</evidence>
<comment type="subcellular location">
    <subcellularLocation>
        <location evidence="1">Membrane</location>
        <topology evidence="1">Lipid-anchor</topology>
        <topology evidence="1">GPI-anchor</topology>
    </subcellularLocation>
</comment>
<evidence type="ECO:0000256" key="8">
    <source>
        <dbReference type="ARBA" id="ARBA00023288"/>
    </source>
</evidence>
<protein>
    <submittedName>
        <fullName evidence="10">Uncharacterized protein</fullName>
    </submittedName>
</protein>
<dbReference type="GO" id="GO:0032222">
    <property type="term" value="P:regulation of synaptic transmission, cholinergic"/>
    <property type="evidence" value="ECO:0007669"/>
    <property type="project" value="InterPro"/>
</dbReference>
<keyword evidence="8" id="KW-0449">Lipoprotein</keyword>
<evidence type="ECO:0000256" key="7">
    <source>
        <dbReference type="ARBA" id="ARBA00023180"/>
    </source>
</evidence>
<reference evidence="10" key="1">
    <citation type="submission" date="2015-09" db="EMBL/GenBank/DDBJ databases">
        <title>De novo assembly of Pectinophora gossypiella (Pink Bollworm) gut transcriptome.</title>
        <authorList>
            <person name="Tassone E.E."/>
        </authorList>
    </citation>
    <scope>NUCLEOTIDE SEQUENCE</scope>
</reference>